<dbReference type="Proteomes" id="UP001321249">
    <property type="component" value="Unassembled WGS sequence"/>
</dbReference>
<feature type="domain" description="Peptidase MA-like" evidence="3">
    <location>
        <begin position="251"/>
        <end position="381"/>
    </location>
</feature>
<keyword evidence="2" id="KW-1133">Transmembrane helix</keyword>
<feature type="transmembrane region" description="Helical" evidence="2">
    <location>
        <begin position="465"/>
        <end position="484"/>
    </location>
</feature>
<gene>
    <name evidence="4" type="ORF">GKO46_11760</name>
</gene>
<keyword evidence="2" id="KW-0472">Membrane</keyword>
<dbReference type="Pfam" id="PF13485">
    <property type="entry name" value="Peptidase_MA_2"/>
    <property type="match status" value="1"/>
</dbReference>
<feature type="compositionally biased region" description="Low complexity" evidence="1">
    <location>
        <begin position="419"/>
        <end position="446"/>
    </location>
</feature>
<sequence>MIRSHLSPNRIVATAPILIIGLIALFSVGTASIHTAKADSALALSVTDQRVDIDYGEKISIATTIDTGIDAESISGVRTLFRARGGSTIWSYSYPQFKTNDSNISQLAVSFEILTGPGSYYPPGAEFDIEIEITDANGETASVISPEPIEYLDPTRDWKRVEGDGYTIIYYGVDRSSVDDLIAKIDHRIPTLEATLGVTDPPNFKAIVFPNIQEATPSFPPVSKTATDQYLFAGFAQPEYRLFVQGQMNATTFTHELAHLYTHEAVSSSFLGGIPSWLNEGLSRFLETGSSEPSNKRLRDTVSPDELLSLKHMLTIPGQRRDVSIFYPQAGAFVGYLIEEYSHATMADFLEQLNKGRSVEDAFELIYDKPLYEVENNWRALFGAEALPIPSATAEPSEHTDTEVEITSVPLVDYEAAANAASGGNTSSQPQSTATTAPSSLPTATPENTPVFDPSVFEDEQNPNWAVAGIVIGLSVIVGVWLFTSRRRMPKRKS</sequence>
<evidence type="ECO:0000256" key="1">
    <source>
        <dbReference type="SAM" id="MobiDB-lite"/>
    </source>
</evidence>
<reference evidence="4 5" key="1">
    <citation type="submission" date="2019-11" db="EMBL/GenBank/DDBJ databases">
        <authorList>
            <person name="Cho J.-C."/>
        </authorList>
    </citation>
    <scope>NUCLEOTIDE SEQUENCE [LARGE SCALE GENOMIC DNA]</scope>
    <source>
        <strain evidence="4 5">JH702</strain>
    </source>
</reference>
<proteinExistence type="predicted"/>
<evidence type="ECO:0000313" key="5">
    <source>
        <dbReference type="Proteomes" id="UP001321249"/>
    </source>
</evidence>
<feature type="region of interest" description="Disordered" evidence="1">
    <location>
        <begin position="419"/>
        <end position="457"/>
    </location>
</feature>
<keyword evidence="2" id="KW-0812">Transmembrane</keyword>
<name>A0ABD4XTJ8_9CHLR</name>
<dbReference type="EMBL" id="WMBE01000003">
    <property type="protein sequence ID" value="MDG0867744.1"/>
    <property type="molecule type" value="Genomic_DNA"/>
</dbReference>
<dbReference type="AlphaFoldDB" id="A0ABD4XTJ8"/>
<protein>
    <recommendedName>
        <fullName evidence="3">Peptidase MA-like domain-containing protein</fullName>
    </recommendedName>
</protein>
<accession>A0ABD4XTJ8</accession>
<evidence type="ECO:0000256" key="2">
    <source>
        <dbReference type="SAM" id="Phobius"/>
    </source>
</evidence>
<dbReference type="InterPro" id="IPR039568">
    <property type="entry name" value="Peptidase_MA-like_dom"/>
</dbReference>
<evidence type="ECO:0000259" key="3">
    <source>
        <dbReference type="Pfam" id="PF13485"/>
    </source>
</evidence>
<organism evidence="4 5">
    <name type="scientific">Candidatus Lucifugimonas marina</name>
    <dbReference type="NCBI Taxonomy" id="3038979"/>
    <lineage>
        <taxon>Bacteria</taxon>
        <taxon>Bacillati</taxon>
        <taxon>Chloroflexota</taxon>
        <taxon>Dehalococcoidia</taxon>
        <taxon>SAR202 cluster</taxon>
        <taxon>Candidatus Lucifugimonadales</taxon>
        <taxon>Candidatus Lucifugimonadaceae</taxon>
        <taxon>Candidatus Lucifugimonas</taxon>
    </lineage>
</organism>
<comment type="caution">
    <text evidence="4">The sequence shown here is derived from an EMBL/GenBank/DDBJ whole genome shotgun (WGS) entry which is preliminary data.</text>
</comment>
<dbReference type="RefSeq" id="WP_342826396.1">
    <property type="nucleotide sequence ID" value="NZ_WMBD01000003.1"/>
</dbReference>
<evidence type="ECO:0000313" key="4">
    <source>
        <dbReference type="EMBL" id="MDG0867744.1"/>
    </source>
</evidence>